<dbReference type="eggNOG" id="KOG1075">
    <property type="taxonomic scope" value="Eukaryota"/>
</dbReference>
<organism evidence="2 3">
    <name type="scientific">Nicotiana sylvestris</name>
    <name type="common">Wood tobacco</name>
    <name type="synonym">South American tobacco</name>
    <dbReference type="NCBI Taxonomy" id="4096"/>
    <lineage>
        <taxon>Eukaryota</taxon>
        <taxon>Viridiplantae</taxon>
        <taxon>Streptophyta</taxon>
        <taxon>Embryophyta</taxon>
        <taxon>Tracheophyta</taxon>
        <taxon>Spermatophyta</taxon>
        <taxon>Magnoliopsida</taxon>
        <taxon>eudicotyledons</taxon>
        <taxon>Gunneridae</taxon>
        <taxon>Pentapetalae</taxon>
        <taxon>asterids</taxon>
        <taxon>lamiids</taxon>
        <taxon>Solanales</taxon>
        <taxon>Solanaceae</taxon>
        <taxon>Nicotianoideae</taxon>
        <taxon>Nicotianeae</taxon>
        <taxon>Nicotiana</taxon>
    </lineage>
</organism>
<proteinExistence type="predicted"/>
<evidence type="ECO:0000313" key="3">
    <source>
        <dbReference type="RefSeq" id="XP_009794770.1"/>
    </source>
</evidence>
<evidence type="ECO:0000313" key="2">
    <source>
        <dbReference type="Proteomes" id="UP000189701"/>
    </source>
</evidence>
<dbReference type="OrthoDB" id="1938430at2759"/>
<dbReference type="PANTHER" id="PTHR47746">
    <property type="entry name" value="ZF-RVT DOMAIN-CONTAINING PROTEIN"/>
    <property type="match status" value="1"/>
</dbReference>
<sequence>MDSYLLREEHANMGHKSDSSILDGEEKLRPKNTLQMLAHEKLYTKDRLAKWGIVSNMDCPLCESEDESREHLFFLCKYSESVWSRLLKWQGIRRKPIEWSMEQEWAKRYARGKNGSADIYRMTLAACGYAIWQERNLRIFQNKKRDAE</sequence>
<reference evidence="3" key="2">
    <citation type="submission" date="2025-08" db="UniProtKB">
        <authorList>
            <consortium name="RefSeq"/>
        </authorList>
    </citation>
    <scope>IDENTIFICATION</scope>
    <source>
        <tissue evidence="3">Leaf</tissue>
    </source>
</reference>
<gene>
    <name evidence="3" type="primary">LOC104241523</name>
</gene>
<feature type="domain" description="Reverse transcriptase zinc-binding" evidence="1">
    <location>
        <begin position="31"/>
        <end position="83"/>
    </location>
</feature>
<protein>
    <submittedName>
        <fullName evidence="3">Uncharacterized protein LOC104241523</fullName>
    </submittedName>
</protein>
<evidence type="ECO:0000259" key="1">
    <source>
        <dbReference type="Pfam" id="PF13966"/>
    </source>
</evidence>
<dbReference type="RefSeq" id="XP_009794770.1">
    <property type="nucleotide sequence ID" value="XM_009796468.1"/>
</dbReference>
<accession>A0A1U7Y7H2</accession>
<dbReference type="Proteomes" id="UP000189701">
    <property type="component" value="Unplaced"/>
</dbReference>
<reference evidence="2" key="1">
    <citation type="journal article" date="2013" name="Genome Biol.">
        <title>Reference genomes and transcriptomes of Nicotiana sylvestris and Nicotiana tomentosiformis.</title>
        <authorList>
            <person name="Sierro N."/>
            <person name="Battey J.N."/>
            <person name="Ouadi S."/>
            <person name="Bovet L."/>
            <person name="Goepfert S."/>
            <person name="Bakaher N."/>
            <person name="Peitsch M.C."/>
            <person name="Ivanov N.V."/>
        </authorList>
    </citation>
    <scope>NUCLEOTIDE SEQUENCE [LARGE SCALE GENOMIC DNA]</scope>
</reference>
<dbReference type="PANTHER" id="PTHR47746:SF79">
    <property type="entry name" value="ORF147A PROTEIN"/>
    <property type="match status" value="1"/>
</dbReference>
<dbReference type="AlphaFoldDB" id="A0A1U7Y7H2"/>
<name>A0A1U7Y7H2_NICSY</name>
<dbReference type="InterPro" id="IPR026960">
    <property type="entry name" value="RVT-Znf"/>
</dbReference>
<keyword evidence="2" id="KW-1185">Reference proteome</keyword>
<dbReference type="Pfam" id="PF13966">
    <property type="entry name" value="zf-RVT"/>
    <property type="match status" value="1"/>
</dbReference>